<proteinExistence type="predicted"/>
<protein>
    <recommendedName>
        <fullName evidence="1">Lcl C-terminal domain-containing protein</fullName>
    </recommendedName>
</protein>
<reference evidence="2 3" key="1">
    <citation type="journal article" date="2018" name="Front. Microbiol.">
        <title>Phylogeny of Vibrio vulnificus from the Analysis of the Core-Genome: Implications for Intra-Species Taxonomy.</title>
        <authorList>
            <person name="Roig F.J."/>
            <person name="Gonzalez-Candelas F."/>
            <person name="Sanjuan E."/>
            <person name="Fouz B."/>
            <person name="Feil E.J."/>
            <person name="Llorens C."/>
            <person name="Baker-Austin C."/>
            <person name="Oliver J.D."/>
            <person name="Danin-Poleg Y."/>
            <person name="Gibas C.J."/>
            <person name="Kashi Y."/>
            <person name="Gulig P.A."/>
            <person name="Morrison S.S."/>
            <person name="Amaro C."/>
        </authorList>
    </citation>
    <scope>NUCLEOTIDE SEQUENCE [LARGE SCALE GENOMIC DNA]</scope>
    <source>
        <strain evidence="2 3">CECT4608</strain>
    </source>
</reference>
<comment type="caution">
    <text evidence="2">The sequence shown here is derived from an EMBL/GenBank/DDBJ whole genome shotgun (WGS) entry which is preliminary data.</text>
</comment>
<organism evidence="2 3">
    <name type="scientific">Vibrio vulnificus</name>
    <dbReference type="NCBI Taxonomy" id="672"/>
    <lineage>
        <taxon>Bacteria</taxon>
        <taxon>Pseudomonadati</taxon>
        <taxon>Pseudomonadota</taxon>
        <taxon>Gammaproteobacteria</taxon>
        <taxon>Vibrionales</taxon>
        <taxon>Vibrionaceae</taxon>
        <taxon>Vibrio</taxon>
    </lineage>
</organism>
<name>A0A2S3R087_VIBVL</name>
<dbReference type="Proteomes" id="UP000237466">
    <property type="component" value="Unassembled WGS sequence"/>
</dbReference>
<dbReference type="EMBL" id="PDGH01000113">
    <property type="protein sequence ID" value="POB45590.1"/>
    <property type="molecule type" value="Genomic_DNA"/>
</dbReference>
<gene>
    <name evidence="2" type="ORF">CRN52_16585</name>
</gene>
<evidence type="ECO:0000313" key="3">
    <source>
        <dbReference type="Proteomes" id="UP000237466"/>
    </source>
</evidence>
<dbReference type="Pfam" id="PF07603">
    <property type="entry name" value="Lcl_C"/>
    <property type="match status" value="1"/>
</dbReference>
<dbReference type="PANTHER" id="PTHR35812">
    <property type="entry name" value="LIPOPROTEIN"/>
    <property type="match status" value="1"/>
</dbReference>
<evidence type="ECO:0000259" key="1">
    <source>
        <dbReference type="Pfam" id="PF07603"/>
    </source>
</evidence>
<feature type="domain" description="Lcl C-terminal" evidence="1">
    <location>
        <begin position="95"/>
        <end position="236"/>
    </location>
</feature>
<accession>A0A2S3R087</accession>
<evidence type="ECO:0000313" key="2">
    <source>
        <dbReference type="EMBL" id="POB45590.1"/>
    </source>
</evidence>
<sequence>MRPKAASNRRRCDCWVKTEAKSNTLKFIPTWWQPIPAPLSNYLSAWLQQKGTKMKKTLTTLALVLASSSVWAEQQCLDSLTPTASNARFSYSELGTVTDKQTGLTWMRCAVGQQWNQDQDRCEGEAQLENWQSALQTAQAVDDENANHALFNFAGKRGWRMANIKELVSLTEAACHSPSLNARAWGSAYTVELGNLAAYIWSNTPSTQGASALSFDSANGEVYHHAQTQGLSVLLVTEQ</sequence>
<dbReference type="InterPro" id="IPR011460">
    <property type="entry name" value="Lcl_C"/>
</dbReference>
<dbReference type="AlphaFoldDB" id="A0A2S3R087"/>
<dbReference type="PANTHER" id="PTHR35812:SF1">
    <property type="entry name" value="LIPOPROTEIN"/>
    <property type="match status" value="1"/>
</dbReference>